<feature type="compositionally biased region" description="Low complexity" evidence="4">
    <location>
        <begin position="2252"/>
        <end position="2262"/>
    </location>
</feature>
<feature type="compositionally biased region" description="Basic and acidic residues" evidence="4">
    <location>
        <begin position="1030"/>
        <end position="1040"/>
    </location>
</feature>
<dbReference type="SMART" id="SM00382">
    <property type="entry name" value="AAA"/>
    <property type="match status" value="3"/>
</dbReference>
<dbReference type="InterPro" id="IPR027417">
    <property type="entry name" value="P-loop_NTPase"/>
</dbReference>
<evidence type="ECO:0000256" key="2">
    <source>
        <dbReference type="ARBA" id="ARBA00022741"/>
    </source>
</evidence>
<feature type="region of interest" description="Disordered" evidence="4">
    <location>
        <begin position="905"/>
        <end position="1040"/>
    </location>
</feature>
<feature type="compositionally biased region" description="Polar residues" evidence="4">
    <location>
        <begin position="1017"/>
        <end position="1026"/>
    </location>
</feature>
<accession>A0A0G4I3P6</accession>
<dbReference type="EMBL" id="CDMZ01004957">
    <property type="protein sequence ID" value="CEM51483.1"/>
    <property type="molecule type" value="Genomic_DNA"/>
</dbReference>
<dbReference type="InterPro" id="IPR003959">
    <property type="entry name" value="ATPase_AAA_core"/>
</dbReference>
<dbReference type="InterPro" id="IPR050773">
    <property type="entry name" value="CbxX/CfxQ_RuBisCO_ESX"/>
</dbReference>
<dbReference type="FunFam" id="3.40.50.300:FF:000216">
    <property type="entry name" value="Type VII secretion ATPase EccA"/>
    <property type="match status" value="1"/>
</dbReference>
<evidence type="ECO:0000256" key="1">
    <source>
        <dbReference type="ARBA" id="ARBA00010378"/>
    </source>
</evidence>
<organism evidence="6">
    <name type="scientific">Chromera velia CCMP2878</name>
    <dbReference type="NCBI Taxonomy" id="1169474"/>
    <lineage>
        <taxon>Eukaryota</taxon>
        <taxon>Sar</taxon>
        <taxon>Alveolata</taxon>
        <taxon>Colpodellida</taxon>
        <taxon>Chromeraceae</taxon>
        <taxon>Chromera</taxon>
    </lineage>
</organism>
<feature type="region of interest" description="Disordered" evidence="4">
    <location>
        <begin position="2252"/>
        <end position="2273"/>
    </location>
</feature>
<evidence type="ECO:0000259" key="5">
    <source>
        <dbReference type="SMART" id="SM00382"/>
    </source>
</evidence>
<feature type="compositionally biased region" description="Basic and acidic residues" evidence="4">
    <location>
        <begin position="838"/>
        <end position="861"/>
    </location>
</feature>
<dbReference type="Gene3D" id="3.40.50.300">
    <property type="entry name" value="P-loop containing nucleotide triphosphate hydrolases"/>
    <property type="match status" value="3"/>
</dbReference>
<dbReference type="PANTHER" id="PTHR43392">
    <property type="entry name" value="AAA-TYPE ATPASE FAMILY PROTEIN / ANKYRIN REPEAT FAMILY PROTEIN"/>
    <property type="match status" value="1"/>
</dbReference>
<feature type="compositionally biased region" description="Acidic residues" evidence="4">
    <location>
        <begin position="1317"/>
        <end position="1326"/>
    </location>
</feature>
<keyword evidence="3" id="KW-0067">ATP-binding</keyword>
<feature type="domain" description="AAA+ ATPase" evidence="5">
    <location>
        <begin position="1392"/>
        <end position="1529"/>
    </location>
</feature>
<evidence type="ECO:0000313" key="6">
    <source>
        <dbReference type="EMBL" id="CEM51483.1"/>
    </source>
</evidence>
<evidence type="ECO:0000256" key="4">
    <source>
        <dbReference type="SAM" id="MobiDB-lite"/>
    </source>
</evidence>
<dbReference type="CDD" id="cd00009">
    <property type="entry name" value="AAA"/>
    <property type="match status" value="2"/>
</dbReference>
<reference evidence="6" key="1">
    <citation type="submission" date="2014-11" db="EMBL/GenBank/DDBJ databases">
        <authorList>
            <person name="Otto D Thomas"/>
            <person name="Naeem Raeece"/>
        </authorList>
    </citation>
    <scope>NUCLEOTIDE SEQUENCE</scope>
</reference>
<evidence type="ECO:0000256" key="3">
    <source>
        <dbReference type="ARBA" id="ARBA00022840"/>
    </source>
</evidence>
<dbReference type="Gene3D" id="1.10.10.2360">
    <property type="match status" value="1"/>
</dbReference>
<dbReference type="GO" id="GO:0005524">
    <property type="term" value="F:ATP binding"/>
    <property type="evidence" value="ECO:0007669"/>
    <property type="project" value="UniProtKB-KW"/>
</dbReference>
<dbReference type="PANTHER" id="PTHR43392:SF2">
    <property type="entry name" value="AAA-TYPE ATPASE FAMILY PROTEIN _ ANKYRIN REPEAT FAMILY PROTEIN"/>
    <property type="match status" value="1"/>
</dbReference>
<dbReference type="Gene3D" id="1.10.8.60">
    <property type="match status" value="2"/>
</dbReference>
<feature type="region of interest" description="Disordered" evidence="4">
    <location>
        <begin position="1300"/>
        <end position="1326"/>
    </location>
</feature>
<keyword evidence="2" id="KW-0547">Nucleotide-binding</keyword>
<protein>
    <recommendedName>
        <fullName evidence="5">AAA+ ATPase domain-containing protein</fullName>
    </recommendedName>
</protein>
<feature type="region of interest" description="Disordered" evidence="4">
    <location>
        <begin position="2192"/>
        <end position="2234"/>
    </location>
</feature>
<feature type="compositionally biased region" description="Acidic residues" evidence="4">
    <location>
        <begin position="916"/>
        <end position="939"/>
    </location>
</feature>
<dbReference type="SUPFAM" id="SSF52540">
    <property type="entry name" value="P-loop containing nucleoside triphosphate hydrolases"/>
    <property type="match status" value="3"/>
</dbReference>
<feature type="compositionally biased region" description="Basic and acidic residues" evidence="4">
    <location>
        <begin position="978"/>
        <end position="995"/>
    </location>
</feature>
<dbReference type="InterPro" id="IPR003593">
    <property type="entry name" value="AAA+_ATPase"/>
</dbReference>
<feature type="region of interest" description="Disordered" evidence="4">
    <location>
        <begin position="838"/>
        <end position="888"/>
    </location>
</feature>
<dbReference type="InterPro" id="IPR000641">
    <property type="entry name" value="CbxX/CfxQ"/>
</dbReference>
<dbReference type="PhylomeDB" id="A0A0G4I3P6"/>
<sequence>MSIYKDKSFEELRWEDYQMNGGPLFGASGVTSTGEAGGPLFGASGVTSTGEAGGPLFGASGVTSTEEAGGPLFGTEKELSAAGTEKMSLGSEADDDGGAPFEMKSNPFGAPPGGETGGLGTLETVSPAPAPLPAVPPLGVSPASAARIEKEVGEEIRKVLEQQGLSAAFPNTQLQQKRFLEALAKEGVLKSSSPSDPPMDTPAAKETDEIPKLGDEGKEEFELGTEKAAPPVFQLRTKAAAKTAPVGAFGFDQQGFNGIGTPDSPMKPTRPATPEEMQLANFLQSRAAVGERLKISPKAKIQPTIEKKAGPPNPLSLAVPIDVSAPGGGAGGFGGTTVPIDVTAPGGVPIDLSAPGGGARGFGGTTVPIDLSAPGGGARGFGGTTVPIDLSAPGGGAGGFGGTTVPTDLSAPGGGAGGFGGTTVPIDLSAPGGGARGFGGTTVPIDLSAPGGGGGGFGSNFGGSDGGSGFGGSAFGGGGFRFGRGGGFAGSPQKFRSEEDDDDDIQAPPFGSGFGGSVGFARGGRGRGASVGTGGFVSMSLAGGPGPGGRSGGMGSVNGFKFGGGEGPKFSFGGVPMKGFGTSDFGGFPSRGGMLPSMGRGLGRGGAFLGRGGRGGSDIRGVTKSGQMFEGDWDDTDKCFNVKDGGFDLKWASEKNFRLKGLPEIPGAKSPAGPKLDGQKVKLRADGKDGVVEISSSVLGVIATLSFDTDRPIRLAWCGWSNSGVEVVSCKVFPPSVAEHQMSEGLCKLCTVCGKCTGFGLKCKVERNTNLFEMETLKGTVCGCGPGSAGCSRCGICSDCIRQSIGPVKCIPYRRTVARLSRRQRSLGLSVLRSSERFESGRAQQKMETKLTRQIQKEAKAQSKAQPVGKKSFAPPKPTAKSRGGFSVGRGGRYKWGFATAKAEPASLRKPGSDSSFEDEDEEEEEEERLSSESSEEEDRGACDGGCVSSGMEKGDGTKGNEEGAGSIENSEEEEEQAERGGSKDFGKRSKKVEEKEMDEVELNNRLLQMYPEEGSESQNTQNLPSAPSVKEDMGSKQNKEAKFDALPISQKKSAEEVQPKLFVPQPFKGLLDLCKSIDDKGSTAAHYVAFWGLSGTLTVLVSLGDCSRWAPNDAGKTPEGILDGIDFSIPAAVSLHENSKRRNLLAPDLLPAALRLAKEGPPKVSALLSKVERALIAEKAEEALTLAEEAVGKKLPHSMPFYAVALLDGNFSPALARTQIEAYEAWIRTRGPSVSLSPLYFYSLYALWRSEGRPTETKTRLRAAAALHTCRHFSSFASDWLDPQRDSLDLDLHKEGKWEVEDDELTEEGGGKEPDDDRDLEEEETIADPKCPEKQWTLAKRTHNAYSSAMDRLMKLTGLRKIKETALTVFIEVLLNKKKTEVGLGNLQTETTMNFLFLGNPGSGKTTVATLLSQAMHELGLRTNPDPLITSASDLLAGSPSDFEALLEKAQGGTVFIDEVYQLKPNPRGSQPNNANAILDILLKAAELRRGDTSFVLAGYKQDVVELLAYNEGFPSRFPLVFEFEDYSERQLRRIFVNMVKDRGFRLQQARDEGCGVVISRVAAQRIAKQRGKKGFANARSVRNFLDQAVKRYKVRVGGPLLQGLSLSVSELQTLKRADVLGEKPNLGASPLLAELEAMIGLTRVKEAVRGLMATQLQNWEAEGRGEKPQEIALHRMFLGNPGTGKTTVARLYGSLLREFGFLSDGDLICTTASDLMGAAVGSSAEKTAKILQQAAGKVLLIDEAHVLDPERTSGGASSYGMDVLDTIVEKVDGAAGADMAVILAGYPREMEAMLRHANPGLRRRFIPEEALHFEDYSDAELKQILLKMSAASGLIIEPGTARKVIDAVSQSRRLGNFGNAGTVGNFLSRAKVKRAKRLEEAAVAVAAGLPLTSRQEEELRNPNVLFLSDFLKDDGIDKKASMAFEGLFNIDHVTVLVGELQSTVAGALKDGASPADLLSKSHFVFTGPPGTGKTTIARRFGVLFCSLKLLPTDKVLVTSGTNLQGYYVGETKRKVLEVMREARGGILFIDEAYGLMPRKSTWGEEAVQALVDNITTEEFHGNLLVIMAGYEHMMDDLFARSNEGFRSRFDKRRVAFKAWNATQATEAAVSELEATGKGVTEEAKQGLLKKFRQLETLPGWASARDVFETVVPELQTRRYVRLAQEAKERRERTSGEIDTKTQNALEAFASPVGRGESGPPFFPPPSSSSLPEMPPRATSDGTSVPPPLPGAVGAPSSLPSILASFSMSGGIGSSPSPVNSKPRHASLTGGPAEPFTLTDVEAVFGPLVSQRAKAVDVMAGGVPADLGLLGALGSSRAGAPSAETKIWEVFGGSMKPPVEPAPAPSRHEHHAGCNHKGARGFAPAGPAEEKRQENHNFAREFKYKENDGRDDSRGGGEDPDIWAALQDAIARLGYTLEQIQDMLQNKSFPTELLEIVKQITGCYDSSKIGRMLEPQRPEVLSRVRKALAEQAREKTEEEEVIQKKLRILGGTCPVGYAWVPTEGGYVCAFGVCFITHDQLAAFNGPID</sequence>
<feature type="region of interest" description="Disordered" evidence="4">
    <location>
        <begin position="80"/>
        <end position="117"/>
    </location>
</feature>
<name>A0A0G4I3P6_9ALVE</name>
<dbReference type="VEuPathDB" id="CryptoDB:Cvel_10657"/>
<dbReference type="PRINTS" id="PR00819">
    <property type="entry name" value="CBXCFQXSUPER"/>
</dbReference>
<dbReference type="Pfam" id="PF17866">
    <property type="entry name" value="AAA_lid_6"/>
    <property type="match status" value="1"/>
</dbReference>
<feature type="compositionally biased region" description="Basic and acidic residues" evidence="4">
    <location>
        <begin position="953"/>
        <end position="962"/>
    </location>
</feature>
<feature type="domain" description="AAA+ ATPase" evidence="5">
    <location>
        <begin position="1961"/>
        <end position="2097"/>
    </location>
</feature>
<feature type="region of interest" description="Disordered" evidence="4">
    <location>
        <begin position="188"/>
        <end position="211"/>
    </location>
</feature>
<feature type="region of interest" description="Disordered" evidence="4">
    <location>
        <begin position="2360"/>
        <end position="2401"/>
    </location>
</feature>
<proteinExistence type="inferred from homology"/>
<dbReference type="GO" id="GO:0016887">
    <property type="term" value="F:ATP hydrolysis activity"/>
    <property type="evidence" value="ECO:0007669"/>
    <property type="project" value="InterPro"/>
</dbReference>
<feature type="compositionally biased region" description="Basic and acidic residues" evidence="4">
    <location>
        <begin position="2369"/>
        <end position="2398"/>
    </location>
</feature>
<feature type="domain" description="AAA+ ATPase" evidence="5">
    <location>
        <begin position="1673"/>
        <end position="1813"/>
    </location>
</feature>
<comment type="similarity">
    <text evidence="1">Belongs to the CbxX/CfxQ family.</text>
</comment>
<dbReference type="Pfam" id="PF00004">
    <property type="entry name" value="AAA"/>
    <property type="match status" value="3"/>
</dbReference>
<gene>
    <name evidence="6" type="ORF">Cvel_10657</name>
</gene>
<dbReference type="InterPro" id="IPR041627">
    <property type="entry name" value="AAA_lid_6"/>
</dbReference>